<dbReference type="Proteomes" id="UP000053144">
    <property type="component" value="Chromosome 3"/>
</dbReference>
<keyword evidence="3" id="KW-0808">Transferase</keyword>
<evidence type="ECO:0000256" key="2">
    <source>
        <dbReference type="ARBA" id="ARBA00022527"/>
    </source>
</evidence>
<dbReference type="FunFam" id="3.30.200.20:FF:000039">
    <property type="entry name" value="receptor-like protein kinase FERONIA"/>
    <property type="match status" value="1"/>
</dbReference>
<keyword evidence="10 14" id="KW-0472">Membrane</keyword>
<dbReference type="InterPro" id="IPR017441">
    <property type="entry name" value="Protein_kinase_ATP_BS"/>
</dbReference>
<dbReference type="GO" id="GO:0004674">
    <property type="term" value="F:protein serine/threonine kinase activity"/>
    <property type="evidence" value="ECO:0007669"/>
    <property type="project" value="UniProtKB-KW"/>
</dbReference>
<dbReference type="FunFam" id="2.60.120.430:FF:000007">
    <property type="entry name" value="FERONIA receptor-like kinase"/>
    <property type="match status" value="1"/>
</dbReference>
<keyword evidence="4 14" id="KW-0812">Transmembrane</keyword>
<dbReference type="CDD" id="cd14066">
    <property type="entry name" value="STKc_IRAK"/>
    <property type="match status" value="1"/>
</dbReference>
<evidence type="ECO:0000256" key="13">
    <source>
        <dbReference type="SAM" id="MobiDB-lite"/>
    </source>
</evidence>
<dbReference type="FunFam" id="1.10.510.10:FF:000252">
    <property type="entry name" value="Receptor-like protein kinase FERONIA"/>
    <property type="match status" value="1"/>
</dbReference>
<dbReference type="PANTHER" id="PTHR34590">
    <property type="entry name" value="OS03G0124300 PROTEIN-RELATED"/>
    <property type="match status" value="1"/>
</dbReference>
<dbReference type="Pfam" id="PF07714">
    <property type="entry name" value="PK_Tyr_Ser-Thr"/>
    <property type="match status" value="1"/>
</dbReference>
<protein>
    <recommendedName>
        <fullName evidence="16">Protein kinase domain-containing protein</fullName>
    </recommendedName>
</protein>
<evidence type="ECO:0000256" key="15">
    <source>
        <dbReference type="SAM" id="SignalP"/>
    </source>
</evidence>
<dbReference type="PROSITE" id="PS00108">
    <property type="entry name" value="PROTEIN_KINASE_ST"/>
    <property type="match status" value="1"/>
</dbReference>
<organism evidence="17 18">
    <name type="scientific">Phaseolus angularis</name>
    <name type="common">Azuki bean</name>
    <name type="synonym">Vigna angularis</name>
    <dbReference type="NCBI Taxonomy" id="3914"/>
    <lineage>
        <taxon>Eukaryota</taxon>
        <taxon>Viridiplantae</taxon>
        <taxon>Streptophyta</taxon>
        <taxon>Embryophyta</taxon>
        <taxon>Tracheophyta</taxon>
        <taxon>Spermatophyta</taxon>
        <taxon>Magnoliopsida</taxon>
        <taxon>eudicotyledons</taxon>
        <taxon>Gunneridae</taxon>
        <taxon>Pentapetalae</taxon>
        <taxon>rosids</taxon>
        <taxon>fabids</taxon>
        <taxon>Fabales</taxon>
        <taxon>Fabaceae</taxon>
        <taxon>Papilionoideae</taxon>
        <taxon>50 kb inversion clade</taxon>
        <taxon>NPAAA clade</taxon>
        <taxon>indigoferoid/millettioid clade</taxon>
        <taxon>Phaseoleae</taxon>
        <taxon>Vigna</taxon>
    </lineage>
</organism>
<feature type="chain" id="PRO_5005595314" description="Protein kinase domain-containing protein" evidence="15">
    <location>
        <begin position="29"/>
        <end position="852"/>
    </location>
</feature>
<dbReference type="InterPro" id="IPR008271">
    <property type="entry name" value="Ser/Thr_kinase_AS"/>
</dbReference>
<dbReference type="PANTHER" id="PTHR34590:SF15">
    <property type="entry name" value="PROTEIN KINASE DOMAIN-CONTAINING PROTEIN"/>
    <property type="match status" value="1"/>
</dbReference>
<reference evidence="18" key="1">
    <citation type="journal article" date="2015" name="Proc. Natl. Acad. Sci. U.S.A.">
        <title>Genome sequencing of adzuki bean (Vigna angularis) provides insight into high starch and low fat accumulation and domestication.</title>
        <authorList>
            <person name="Yang K."/>
            <person name="Tian Z."/>
            <person name="Chen C."/>
            <person name="Luo L."/>
            <person name="Zhao B."/>
            <person name="Wang Z."/>
            <person name="Yu L."/>
            <person name="Li Y."/>
            <person name="Sun Y."/>
            <person name="Li W."/>
            <person name="Chen Y."/>
            <person name="Li Y."/>
            <person name="Zhang Y."/>
            <person name="Ai D."/>
            <person name="Zhao J."/>
            <person name="Shang C."/>
            <person name="Ma Y."/>
            <person name="Wu B."/>
            <person name="Wang M."/>
            <person name="Gao L."/>
            <person name="Sun D."/>
            <person name="Zhang P."/>
            <person name="Guo F."/>
            <person name="Wang W."/>
            <person name="Li Y."/>
            <person name="Wang J."/>
            <person name="Varshney R.K."/>
            <person name="Wang J."/>
            <person name="Ling H.Q."/>
            <person name="Wan P."/>
        </authorList>
    </citation>
    <scope>NUCLEOTIDE SEQUENCE</scope>
    <source>
        <strain evidence="18">cv. Jingnong 6</strain>
    </source>
</reference>
<evidence type="ECO:0000256" key="3">
    <source>
        <dbReference type="ARBA" id="ARBA00022679"/>
    </source>
</evidence>
<dbReference type="PROSITE" id="PS50011">
    <property type="entry name" value="PROTEIN_KINASE_DOM"/>
    <property type="match status" value="1"/>
</dbReference>
<feature type="binding site" evidence="12">
    <location>
        <position position="541"/>
    </location>
    <ligand>
        <name>ATP</name>
        <dbReference type="ChEBI" id="CHEBI:30616"/>
    </ligand>
</feature>
<evidence type="ECO:0000256" key="9">
    <source>
        <dbReference type="ARBA" id="ARBA00022989"/>
    </source>
</evidence>
<keyword evidence="8 12" id="KW-0067">ATP-binding</keyword>
<dbReference type="SMART" id="SM00220">
    <property type="entry name" value="S_TKc"/>
    <property type="match status" value="1"/>
</dbReference>
<dbReference type="GO" id="GO:0016020">
    <property type="term" value="C:membrane"/>
    <property type="evidence" value="ECO:0007669"/>
    <property type="project" value="UniProtKB-SubCell"/>
</dbReference>
<feature type="domain" description="Protein kinase" evidence="16">
    <location>
        <begin position="513"/>
        <end position="787"/>
    </location>
</feature>
<dbReference type="InterPro" id="IPR000719">
    <property type="entry name" value="Prot_kinase_dom"/>
</dbReference>
<evidence type="ECO:0000313" key="17">
    <source>
        <dbReference type="EMBL" id="KOM36781.1"/>
    </source>
</evidence>
<evidence type="ECO:0000256" key="12">
    <source>
        <dbReference type="PROSITE-ProRule" id="PRU10141"/>
    </source>
</evidence>
<keyword evidence="7" id="KW-0418">Kinase</keyword>
<feature type="transmembrane region" description="Helical" evidence="14">
    <location>
        <begin position="447"/>
        <end position="469"/>
    </location>
</feature>
<evidence type="ECO:0000313" key="18">
    <source>
        <dbReference type="Proteomes" id="UP000053144"/>
    </source>
</evidence>
<accession>A0A0L9U1Y5</accession>
<evidence type="ECO:0000256" key="4">
    <source>
        <dbReference type="ARBA" id="ARBA00022692"/>
    </source>
</evidence>
<evidence type="ECO:0000256" key="11">
    <source>
        <dbReference type="ARBA" id="ARBA00023180"/>
    </source>
</evidence>
<proteinExistence type="predicted"/>
<dbReference type="GO" id="GO:0010038">
    <property type="term" value="P:response to metal ion"/>
    <property type="evidence" value="ECO:0007669"/>
    <property type="project" value="UniProtKB-ARBA"/>
</dbReference>
<evidence type="ECO:0000256" key="10">
    <source>
        <dbReference type="ARBA" id="ARBA00023136"/>
    </source>
</evidence>
<evidence type="ECO:0000256" key="6">
    <source>
        <dbReference type="ARBA" id="ARBA00022741"/>
    </source>
</evidence>
<evidence type="ECO:0000256" key="14">
    <source>
        <dbReference type="SAM" id="Phobius"/>
    </source>
</evidence>
<evidence type="ECO:0000256" key="1">
    <source>
        <dbReference type="ARBA" id="ARBA00004479"/>
    </source>
</evidence>
<feature type="compositionally biased region" description="Polar residues" evidence="13">
    <location>
        <begin position="812"/>
        <end position="832"/>
    </location>
</feature>
<dbReference type="PROSITE" id="PS00107">
    <property type="entry name" value="PROTEIN_KINASE_ATP"/>
    <property type="match status" value="1"/>
</dbReference>
<evidence type="ECO:0000256" key="8">
    <source>
        <dbReference type="ARBA" id="ARBA00022840"/>
    </source>
</evidence>
<dbReference type="OrthoDB" id="1720310at2759"/>
<keyword evidence="9 14" id="KW-1133">Transmembrane helix</keyword>
<dbReference type="AlphaFoldDB" id="A0A0L9U1Y5"/>
<keyword evidence="2" id="KW-0723">Serine/threonine-protein kinase</keyword>
<dbReference type="InterPro" id="IPR001245">
    <property type="entry name" value="Ser-Thr/Tyr_kinase_cat_dom"/>
</dbReference>
<dbReference type="FunFam" id="2.60.120.430:FF:000003">
    <property type="entry name" value="FERONIA receptor-like kinase"/>
    <property type="match status" value="1"/>
</dbReference>
<dbReference type="Gene3D" id="3.30.200.20">
    <property type="entry name" value="Phosphorylase Kinase, domain 1"/>
    <property type="match status" value="1"/>
</dbReference>
<dbReference type="GO" id="GO:0004714">
    <property type="term" value="F:transmembrane receptor protein tyrosine kinase activity"/>
    <property type="evidence" value="ECO:0007669"/>
    <property type="project" value="InterPro"/>
</dbReference>
<dbReference type="Gramene" id="KOM36781">
    <property type="protein sequence ID" value="KOM36781"/>
    <property type="gene ID" value="LR48_Vigan03g016200"/>
</dbReference>
<evidence type="ECO:0000259" key="16">
    <source>
        <dbReference type="PROSITE" id="PS50011"/>
    </source>
</evidence>
<dbReference type="Gene3D" id="2.60.120.430">
    <property type="entry name" value="Galactose-binding lectin"/>
    <property type="match status" value="2"/>
</dbReference>
<feature type="region of interest" description="Disordered" evidence="13">
    <location>
        <begin position="812"/>
        <end position="852"/>
    </location>
</feature>
<keyword evidence="5 15" id="KW-0732">Signal</keyword>
<sequence>MGTACTPTASETILLLLLLWFLSFLSTADDIYHPTDLFSISCGSSTDFSTPDARNWTSDIHFLSPTNLSVSAPSLTQSTIQGPYTHARLSHSPFTYSFPLTPGPKFIRLFFYSTSYQNFPRSQASFSVRAGPYTLLQDFNASRNADADDDPSHPDILFKEYCINLQDGDKLNITFLPSTTDSYAFINGIEIVSMPPYLYYTDPDDSTEQPQYVGTMTPYVIENKFALETMYRLKASEHAISSSEDTGMLRTWDGDSKYLDTQSEESLEYKGTTKLSFTKKTPNYTAPDQVFRSVRNMGRDASFNMRNNITWQLTVDSGFSYLLRLYFCELNPRVDEAGVLRFFIFIHDQLATDWADVFMWTKQWGVPVVKEYVVIISENPKRVNLSLKMHPHPKSIVQDAQINAIEIFKISNYKGSLAGPNPDHRSQTALVSHQGSNKNSGASRKTLAAVTGAVFGVLLLSFIVAFFLFKRKKYITFESKKEGTSRRGGLSSLPTNLCRQFSISEIVAATNNFDELFVVGMGGFGNVYKGYINDSTPVAIKRLKPGSQQGPNEFMNEIEMLSQLRHLHLVSLIGYCYESNEMILVYDFMDRGTLRDHLYDTDNPLLSWKQRLQICIGAARGLHYLHTGAKQMIIHRDVKSTNILLDDKWVAKVSDFGLSRIGPTCSLMTHVSTQVKGSVGYIDPEYYKRQRLTEKSDVYSYGVVLLEVLCGRQPLLLTVEKQQVSLVDWAKHLYEKGSLGEIVDPALKGQIAPHCLRTFGEVALSCLLEDGSQRPSINDVVRVLEFVLQLQLEYSAHGDVVWDSGGDYEGSTTEDMFSSSHSNGCGSNTTSNRNKESDRLISENVFSELKHP</sequence>
<dbReference type="EMBL" id="CM003373">
    <property type="protein sequence ID" value="KOM36781.1"/>
    <property type="molecule type" value="Genomic_DNA"/>
</dbReference>
<dbReference type="InterPro" id="IPR024788">
    <property type="entry name" value="Malectin-like_Carb-bd_dom"/>
</dbReference>
<evidence type="ECO:0000256" key="7">
    <source>
        <dbReference type="ARBA" id="ARBA00022777"/>
    </source>
</evidence>
<dbReference type="InterPro" id="IPR011009">
    <property type="entry name" value="Kinase-like_dom_sf"/>
</dbReference>
<comment type="subcellular location">
    <subcellularLocation>
        <location evidence="1">Membrane</location>
        <topology evidence="1">Single-pass type I membrane protein</topology>
    </subcellularLocation>
</comment>
<evidence type="ECO:0000256" key="5">
    <source>
        <dbReference type="ARBA" id="ARBA00022729"/>
    </source>
</evidence>
<dbReference type="Gene3D" id="1.10.510.10">
    <property type="entry name" value="Transferase(Phosphotransferase) domain 1"/>
    <property type="match status" value="1"/>
</dbReference>
<dbReference type="InterPro" id="IPR045272">
    <property type="entry name" value="ANXUR1/2-like"/>
</dbReference>
<name>A0A0L9U1Y5_PHAAN</name>
<keyword evidence="6 12" id="KW-0547">Nucleotide-binding</keyword>
<feature type="signal peptide" evidence="15">
    <location>
        <begin position="1"/>
        <end position="28"/>
    </location>
</feature>
<dbReference type="SUPFAM" id="SSF56112">
    <property type="entry name" value="Protein kinase-like (PK-like)"/>
    <property type="match status" value="1"/>
</dbReference>
<dbReference type="GO" id="GO:0005524">
    <property type="term" value="F:ATP binding"/>
    <property type="evidence" value="ECO:0007669"/>
    <property type="project" value="UniProtKB-UniRule"/>
</dbReference>
<gene>
    <name evidence="17" type="ORF">LR48_Vigan03g016200</name>
</gene>
<keyword evidence="11" id="KW-0325">Glycoprotein</keyword>
<dbReference type="OMA" id="FQISMAN"/>
<dbReference type="Pfam" id="PF12819">
    <property type="entry name" value="Malectin_like"/>
    <property type="match status" value="1"/>
</dbReference>